<feature type="transmembrane region" description="Helical" evidence="1">
    <location>
        <begin position="39"/>
        <end position="61"/>
    </location>
</feature>
<keyword evidence="1" id="KW-0812">Transmembrane</keyword>
<protein>
    <submittedName>
        <fullName evidence="2">Uncharacterized protein</fullName>
    </submittedName>
</protein>
<dbReference type="RefSeq" id="WP_226392679.1">
    <property type="nucleotide sequence ID" value="NZ_JADCKB010000011.1"/>
</dbReference>
<feature type="transmembrane region" description="Helical" evidence="1">
    <location>
        <begin position="136"/>
        <end position="160"/>
    </location>
</feature>
<sequence>MKINKRIMVIVIVAISFLISVALSLVLPSDILIVEDEFSITFLGVILGIEITILTFIYSSLSTIQSFIDKLYGKKDIEKSTKVNNLLLSAFNELIEDVKFVFIAYLLLIVFIIIFNIDFPYIHWPFKILSKDCVNIILKVWIMINILVATIDSFFTLTNIMKLATFRKK</sequence>
<organism evidence="2 3">
    <name type="scientific">Ructibacterium gallinarum</name>
    <dbReference type="NCBI Taxonomy" id="2779355"/>
    <lineage>
        <taxon>Bacteria</taxon>
        <taxon>Bacillati</taxon>
        <taxon>Bacillota</taxon>
        <taxon>Clostridia</taxon>
        <taxon>Eubacteriales</taxon>
        <taxon>Oscillospiraceae</taxon>
        <taxon>Ructibacterium</taxon>
    </lineage>
</organism>
<dbReference type="EMBL" id="JADCKB010000011">
    <property type="protein sequence ID" value="MBE5040130.1"/>
    <property type="molecule type" value="Genomic_DNA"/>
</dbReference>
<reference evidence="2" key="1">
    <citation type="submission" date="2020-10" db="EMBL/GenBank/DDBJ databases">
        <title>ChiBAC.</title>
        <authorList>
            <person name="Zenner C."/>
            <person name="Hitch T.C.A."/>
            <person name="Clavel T."/>
        </authorList>
    </citation>
    <scope>NUCLEOTIDE SEQUENCE</scope>
    <source>
        <strain evidence="2">DSM 107454</strain>
    </source>
</reference>
<keyword evidence="3" id="KW-1185">Reference proteome</keyword>
<accession>A0A9D5M3V7</accession>
<evidence type="ECO:0000313" key="2">
    <source>
        <dbReference type="EMBL" id="MBE5040130.1"/>
    </source>
</evidence>
<dbReference type="Proteomes" id="UP000806542">
    <property type="component" value="Unassembled WGS sequence"/>
</dbReference>
<gene>
    <name evidence="2" type="ORF">INF28_06610</name>
</gene>
<name>A0A9D5M3V7_9FIRM</name>
<proteinExistence type="predicted"/>
<feature type="transmembrane region" description="Helical" evidence="1">
    <location>
        <begin position="100"/>
        <end position="124"/>
    </location>
</feature>
<comment type="caution">
    <text evidence="2">The sequence shown here is derived from an EMBL/GenBank/DDBJ whole genome shotgun (WGS) entry which is preliminary data.</text>
</comment>
<evidence type="ECO:0000313" key="3">
    <source>
        <dbReference type="Proteomes" id="UP000806542"/>
    </source>
</evidence>
<keyword evidence="1" id="KW-1133">Transmembrane helix</keyword>
<dbReference type="AlphaFoldDB" id="A0A9D5M3V7"/>
<keyword evidence="1" id="KW-0472">Membrane</keyword>
<evidence type="ECO:0000256" key="1">
    <source>
        <dbReference type="SAM" id="Phobius"/>
    </source>
</evidence>
<feature type="transmembrane region" description="Helical" evidence="1">
    <location>
        <begin position="7"/>
        <end position="27"/>
    </location>
</feature>